<protein>
    <submittedName>
        <fullName evidence="1">Ionotropic receptor 25a.6</fullName>
    </submittedName>
</protein>
<name>A0A385IUU4_9HEMI</name>
<evidence type="ECO:0000313" key="1">
    <source>
        <dbReference type="EMBL" id="AXY87923.1"/>
    </source>
</evidence>
<dbReference type="EMBL" id="MH230264">
    <property type="protein sequence ID" value="AXY87923.1"/>
    <property type="molecule type" value="mRNA"/>
</dbReference>
<proteinExistence type="evidence at transcript level"/>
<accession>A0A385IUU4</accession>
<sequence length="74" mass="8813">MVTLSVEIFYHKNKKKPSVKESVMNKSEKLMYSQSKIHTELLTKKEFGVENVMMRSKLVRPKISFINVMPREFY</sequence>
<reference evidence="1" key="1">
    <citation type="journal article" date="2018" name="Comp. Biochem. Physiol. Part D Genomics Proteomics">
        <title>Identification of candidate olfactory genes in cicada Subpsaltria yangi by antennal transcriptome analysis.</title>
        <authorList>
            <person name="Qi M."/>
            <person name="Wei S."/>
            <person name="Wei C."/>
        </authorList>
    </citation>
    <scope>NUCLEOTIDE SEQUENCE</scope>
</reference>
<keyword evidence="1" id="KW-0675">Receptor</keyword>
<organism evidence="1">
    <name type="scientific">Subpsaltria yangi</name>
    <dbReference type="NCBI Taxonomy" id="1195109"/>
    <lineage>
        <taxon>Eukaryota</taxon>
        <taxon>Metazoa</taxon>
        <taxon>Ecdysozoa</taxon>
        <taxon>Arthropoda</taxon>
        <taxon>Hexapoda</taxon>
        <taxon>Insecta</taxon>
        <taxon>Pterygota</taxon>
        <taxon>Neoptera</taxon>
        <taxon>Paraneoptera</taxon>
        <taxon>Hemiptera</taxon>
        <taxon>Auchenorrhyncha</taxon>
        <taxon>Cicadoidea</taxon>
        <taxon>Cicadidae</taxon>
        <taxon>Tibicininae</taxon>
        <taxon>Tibicinini</taxon>
        <taxon>Subpsaltria</taxon>
    </lineage>
</organism>
<dbReference type="AlphaFoldDB" id="A0A385IUU4"/>